<name>A0A5N0V3M8_9PSEU</name>
<accession>A0A5N0V3M8</accession>
<dbReference type="PANTHER" id="PTHR41700">
    <property type="entry name" value="GCN5-RELATED N-ACETYLTRANSFERASE"/>
    <property type="match status" value="1"/>
</dbReference>
<protein>
    <recommendedName>
        <fullName evidence="3">GNAT family N-acetyltransferase</fullName>
    </recommendedName>
</protein>
<dbReference type="EMBL" id="VMNW02000028">
    <property type="protein sequence ID" value="KAA9159617.1"/>
    <property type="molecule type" value="Genomic_DNA"/>
</dbReference>
<dbReference type="InterPro" id="IPR038764">
    <property type="entry name" value="GNAT_N_AcTrfase_prd"/>
</dbReference>
<dbReference type="OrthoDB" id="9797990at2"/>
<dbReference type="Proteomes" id="UP000319769">
    <property type="component" value="Unassembled WGS sequence"/>
</dbReference>
<dbReference type="RefSeq" id="WP_144749779.1">
    <property type="nucleotide sequence ID" value="NZ_VMNW02000028.1"/>
</dbReference>
<keyword evidence="2" id="KW-1185">Reference proteome</keyword>
<gene>
    <name evidence="1" type="ORF">FPZ12_019810</name>
</gene>
<sequence length="286" mass="31128">MAGILMRAAQAPAVAPSPAVTVRRVWGTDEYRQCERLQDLVWGTSDIVGIPLLELLTAQENGGIVLGAFDGGGELAGFVYSFPGISQGGALKQCSVLLCVHPLYRSHGIGRRLKLAQRRAALDAGIELITWTFDPLLAGNAALNVRRLGAIARDYRVNVYGTGSGLNAGLDTDRLLAEWWLRRSPWPEPRNTAPGSLSESPANRVIERNGLPCNRSVHLDRETPRVLVAVPGDLGAIKHADLGAARAWRAEIRAVFTEYFARGYVAVDFRRTGPHPAYVLQRRTAC</sequence>
<dbReference type="AlphaFoldDB" id="A0A5N0V3M8"/>
<dbReference type="PANTHER" id="PTHR41700:SF1">
    <property type="entry name" value="N-ACETYLTRANSFERASE DOMAIN-CONTAINING PROTEIN"/>
    <property type="match status" value="1"/>
</dbReference>
<dbReference type="Gene3D" id="3.40.630.30">
    <property type="match status" value="1"/>
</dbReference>
<evidence type="ECO:0000313" key="2">
    <source>
        <dbReference type="Proteomes" id="UP000319769"/>
    </source>
</evidence>
<comment type="caution">
    <text evidence="1">The sequence shown here is derived from an EMBL/GenBank/DDBJ whole genome shotgun (WGS) entry which is preliminary data.</text>
</comment>
<proteinExistence type="predicted"/>
<organism evidence="1 2">
    <name type="scientific">Amycolatopsis acidicola</name>
    <dbReference type="NCBI Taxonomy" id="2596893"/>
    <lineage>
        <taxon>Bacteria</taxon>
        <taxon>Bacillati</taxon>
        <taxon>Actinomycetota</taxon>
        <taxon>Actinomycetes</taxon>
        <taxon>Pseudonocardiales</taxon>
        <taxon>Pseudonocardiaceae</taxon>
        <taxon>Amycolatopsis</taxon>
    </lineage>
</organism>
<reference evidence="1" key="1">
    <citation type="submission" date="2019-09" db="EMBL/GenBank/DDBJ databases">
        <authorList>
            <person name="Teo W.F.A."/>
            <person name="Duangmal K."/>
        </authorList>
    </citation>
    <scope>NUCLEOTIDE SEQUENCE [LARGE SCALE GENOMIC DNA]</scope>
    <source>
        <strain evidence="1">K81G1</strain>
    </source>
</reference>
<evidence type="ECO:0008006" key="3">
    <source>
        <dbReference type="Google" id="ProtNLM"/>
    </source>
</evidence>
<evidence type="ECO:0000313" key="1">
    <source>
        <dbReference type="EMBL" id="KAA9159617.1"/>
    </source>
</evidence>
<dbReference type="SUPFAM" id="SSF55729">
    <property type="entry name" value="Acyl-CoA N-acyltransferases (Nat)"/>
    <property type="match status" value="1"/>
</dbReference>
<dbReference type="InterPro" id="IPR016181">
    <property type="entry name" value="Acyl_CoA_acyltransferase"/>
</dbReference>